<dbReference type="AlphaFoldDB" id="D0LJ67"/>
<gene>
    <name evidence="1" type="ordered locus">Hoch_2376</name>
</gene>
<dbReference type="STRING" id="502025.Hoch_2376"/>
<dbReference type="eggNOG" id="COG2018">
    <property type="taxonomic scope" value="Bacteria"/>
</dbReference>
<protein>
    <submittedName>
        <fullName evidence="1">Roadblock/LC7 family protein</fullName>
    </submittedName>
</protein>
<dbReference type="KEGG" id="hoh:Hoch_2376"/>
<proteinExistence type="predicted"/>
<dbReference type="HOGENOM" id="CLU_161433_1_0_7"/>
<dbReference type="Proteomes" id="UP000001880">
    <property type="component" value="Chromosome"/>
</dbReference>
<reference evidence="1 2" key="1">
    <citation type="journal article" date="2010" name="Stand. Genomic Sci.">
        <title>Complete genome sequence of Haliangium ochraceum type strain (SMP-2).</title>
        <authorList>
            <consortium name="US DOE Joint Genome Institute (JGI-PGF)"/>
            <person name="Ivanova N."/>
            <person name="Daum C."/>
            <person name="Lang E."/>
            <person name="Abt B."/>
            <person name="Kopitz M."/>
            <person name="Saunders E."/>
            <person name="Lapidus A."/>
            <person name="Lucas S."/>
            <person name="Glavina Del Rio T."/>
            <person name="Nolan M."/>
            <person name="Tice H."/>
            <person name="Copeland A."/>
            <person name="Cheng J.F."/>
            <person name="Chen F."/>
            <person name="Bruce D."/>
            <person name="Goodwin L."/>
            <person name="Pitluck S."/>
            <person name="Mavromatis K."/>
            <person name="Pati A."/>
            <person name="Mikhailova N."/>
            <person name="Chen A."/>
            <person name="Palaniappan K."/>
            <person name="Land M."/>
            <person name="Hauser L."/>
            <person name="Chang Y.J."/>
            <person name="Jeffries C.D."/>
            <person name="Detter J.C."/>
            <person name="Brettin T."/>
            <person name="Rohde M."/>
            <person name="Goker M."/>
            <person name="Bristow J."/>
            <person name="Markowitz V."/>
            <person name="Eisen J.A."/>
            <person name="Hugenholtz P."/>
            <person name="Kyrpides N.C."/>
            <person name="Klenk H.P."/>
        </authorList>
    </citation>
    <scope>NUCLEOTIDE SEQUENCE [LARGE SCALE GENOMIC DNA]</scope>
    <source>
        <strain evidence="2">DSM 14365 / CIP 107738 / JCM 11303 / AJ 13395 / SMP-2</strain>
    </source>
</reference>
<organism evidence="1 2">
    <name type="scientific">Haliangium ochraceum (strain DSM 14365 / JCM 11303 / SMP-2)</name>
    <dbReference type="NCBI Taxonomy" id="502025"/>
    <lineage>
        <taxon>Bacteria</taxon>
        <taxon>Pseudomonadati</taxon>
        <taxon>Myxococcota</taxon>
        <taxon>Polyangia</taxon>
        <taxon>Haliangiales</taxon>
        <taxon>Kofleriaceae</taxon>
        <taxon>Haliangium</taxon>
    </lineage>
</organism>
<sequence length="126" mass="13594">MPKSATETPFAAILRRAVEDTPGAVGGAFAASDGEMVDYFARRDAFEWALLTAHYGVVLSHVRMALNTWHFGEAGTVMIEHTPLVVLLHSVRDGYYALMALATPCPLGRALMTLDNVVTALAEEMG</sequence>
<dbReference type="RefSeq" id="WP_012827522.1">
    <property type="nucleotide sequence ID" value="NC_013440.1"/>
</dbReference>
<evidence type="ECO:0000313" key="2">
    <source>
        <dbReference type="Proteomes" id="UP000001880"/>
    </source>
</evidence>
<accession>D0LJ67</accession>
<name>D0LJ67_HALO1</name>
<keyword evidence="2" id="KW-1185">Reference proteome</keyword>
<dbReference type="Gene3D" id="3.30.450.30">
    <property type="entry name" value="Dynein light chain 2a, cytoplasmic"/>
    <property type="match status" value="1"/>
</dbReference>
<dbReference type="SUPFAM" id="SSF103196">
    <property type="entry name" value="Roadblock/LC7 domain"/>
    <property type="match status" value="1"/>
</dbReference>
<evidence type="ECO:0000313" key="1">
    <source>
        <dbReference type="EMBL" id="ACY14914.1"/>
    </source>
</evidence>
<dbReference type="EMBL" id="CP001804">
    <property type="protein sequence ID" value="ACY14914.1"/>
    <property type="molecule type" value="Genomic_DNA"/>
</dbReference>